<evidence type="ECO:0000256" key="2">
    <source>
        <dbReference type="SAM" id="Phobius"/>
    </source>
</evidence>
<dbReference type="EMBL" id="JBHSAT010000004">
    <property type="protein sequence ID" value="MFC3876722.1"/>
    <property type="molecule type" value="Genomic_DNA"/>
</dbReference>
<keyword evidence="2" id="KW-0472">Membrane</keyword>
<proteinExistence type="predicted"/>
<keyword evidence="2" id="KW-1133">Transmembrane helix</keyword>
<name>A0ABV8AF56_9FLAO</name>
<reference evidence="4" key="1">
    <citation type="journal article" date="2019" name="Int. J. Syst. Evol. Microbiol.">
        <title>The Global Catalogue of Microorganisms (GCM) 10K type strain sequencing project: providing services to taxonomists for standard genome sequencing and annotation.</title>
        <authorList>
            <consortium name="The Broad Institute Genomics Platform"/>
            <consortium name="The Broad Institute Genome Sequencing Center for Infectious Disease"/>
            <person name="Wu L."/>
            <person name="Ma J."/>
        </authorList>
    </citation>
    <scope>NUCLEOTIDE SEQUENCE [LARGE SCALE GENOMIC DNA]</scope>
    <source>
        <strain evidence="4">CECT 8979</strain>
    </source>
</reference>
<feature type="compositionally biased region" description="Basic and acidic residues" evidence="1">
    <location>
        <begin position="40"/>
        <end position="63"/>
    </location>
</feature>
<protein>
    <submittedName>
        <fullName evidence="3">Uncharacterized protein</fullName>
    </submittedName>
</protein>
<comment type="caution">
    <text evidence="3">The sequence shown here is derived from an EMBL/GenBank/DDBJ whole genome shotgun (WGS) entry which is preliminary data.</text>
</comment>
<gene>
    <name evidence="3" type="ORF">ACFOSX_05705</name>
</gene>
<sequence length="63" mass="7228">MKNRLKHIAFLITSGVQLVSVIVFYVWEIYLANALPLRSPDGRESRKLDFAKAKKEPIAKELN</sequence>
<feature type="transmembrane region" description="Helical" evidence="2">
    <location>
        <begin position="7"/>
        <end position="27"/>
    </location>
</feature>
<evidence type="ECO:0000256" key="1">
    <source>
        <dbReference type="SAM" id="MobiDB-lite"/>
    </source>
</evidence>
<organism evidence="3 4">
    <name type="scientific">Winogradskyella maritima</name>
    <dbReference type="NCBI Taxonomy" id="1517766"/>
    <lineage>
        <taxon>Bacteria</taxon>
        <taxon>Pseudomonadati</taxon>
        <taxon>Bacteroidota</taxon>
        <taxon>Flavobacteriia</taxon>
        <taxon>Flavobacteriales</taxon>
        <taxon>Flavobacteriaceae</taxon>
        <taxon>Winogradskyella</taxon>
    </lineage>
</organism>
<keyword evidence="4" id="KW-1185">Reference proteome</keyword>
<feature type="region of interest" description="Disordered" evidence="1">
    <location>
        <begin position="38"/>
        <end position="63"/>
    </location>
</feature>
<accession>A0ABV8AF56</accession>
<dbReference type="RefSeq" id="WP_386097895.1">
    <property type="nucleotide sequence ID" value="NZ_JBHSAT010000004.1"/>
</dbReference>
<evidence type="ECO:0000313" key="4">
    <source>
        <dbReference type="Proteomes" id="UP001595812"/>
    </source>
</evidence>
<evidence type="ECO:0000313" key="3">
    <source>
        <dbReference type="EMBL" id="MFC3876722.1"/>
    </source>
</evidence>
<keyword evidence="2" id="KW-0812">Transmembrane</keyword>
<dbReference type="Proteomes" id="UP001595812">
    <property type="component" value="Unassembled WGS sequence"/>
</dbReference>